<dbReference type="RefSeq" id="WP_007192978.1">
    <property type="nucleotide sequence ID" value="NZ_AFWV01000006.1"/>
</dbReference>
<organism evidence="2 3">
    <name type="scientific">Thiocapsa marina 5811</name>
    <dbReference type="NCBI Taxonomy" id="768671"/>
    <lineage>
        <taxon>Bacteria</taxon>
        <taxon>Pseudomonadati</taxon>
        <taxon>Pseudomonadota</taxon>
        <taxon>Gammaproteobacteria</taxon>
        <taxon>Chromatiales</taxon>
        <taxon>Chromatiaceae</taxon>
        <taxon>Thiocapsa</taxon>
    </lineage>
</organism>
<dbReference type="AlphaFoldDB" id="F9UB67"/>
<sequence length="147" mass="15811">MKRRLAPFLSVLVLVLGASAGSSYARETAASELASGAPTVAAESGFDTLMGRWVRPDGGYLITIQGVDADGRLDAAYRNPNPLPFAKAQASRIGNAIKVFLELRAGGYNGSTYSLSYDPANDVLHGVYYQAAAQQQYDVYFERAEPR</sequence>
<keyword evidence="1" id="KW-0732">Signal</keyword>
<name>F9UB67_9GAMM</name>
<protein>
    <submittedName>
        <fullName evidence="2">Uncharacterized protein</fullName>
    </submittedName>
</protein>
<evidence type="ECO:0000313" key="3">
    <source>
        <dbReference type="Proteomes" id="UP000005459"/>
    </source>
</evidence>
<dbReference type="PATRIC" id="fig|768671.3.peg.2232"/>
<feature type="signal peptide" evidence="1">
    <location>
        <begin position="1"/>
        <end position="25"/>
    </location>
</feature>
<evidence type="ECO:0000313" key="2">
    <source>
        <dbReference type="EMBL" id="EGV18685.1"/>
    </source>
</evidence>
<evidence type="ECO:0000256" key="1">
    <source>
        <dbReference type="SAM" id="SignalP"/>
    </source>
</evidence>
<proteinExistence type="predicted"/>
<accession>F9UB67</accession>
<feature type="chain" id="PRO_5003388637" evidence="1">
    <location>
        <begin position="26"/>
        <end position="147"/>
    </location>
</feature>
<dbReference type="EMBL" id="AFWV01000006">
    <property type="protein sequence ID" value="EGV18685.1"/>
    <property type="molecule type" value="Genomic_DNA"/>
</dbReference>
<dbReference type="eggNOG" id="ENOG50335P6">
    <property type="taxonomic scope" value="Bacteria"/>
</dbReference>
<keyword evidence="3" id="KW-1185">Reference proteome</keyword>
<dbReference type="STRING" id="768671.ThimaDRAFT_2103"/>
<gene>
    <name evidence="2" type="ORF">ThimaDRAFT_2103</name>
</gene>
<dbReference type="Proteomes" id="UP000005459">
    <property type="component" value="Unassembled WGS sequence"/>
</dbReference>
<reference evidence="2 3" key="1">
    <citation type="submission" date="2011-06" db="EMBL/GenBank/DDBJ databases">
        <title>The draft genome of Thiocapsa marina 5811.</title>
        <authorList>
            <consortium name="US DOE Joint Genome Institute (JGI-PGF)"/>
            <person name="Lucas S."/>
            <person name="Han J."/>
            <person name="Cheng J.-F."/>
            <person name="Goodwin L."/>
            <person name="Pitluck S."/>
            <person name="Peters L."/>
            <person name="Land M.L."/>
            <person name="Hauser L."/>
            <person name="Vogl K."/>
            <person name="Liu Z."/>
            <person name="Imhoff J."/>
            <person name="Thiel V."/>
            <person name="Frigaard N.-U."/>
            <person name="Bryant D."/>
            <person name="Woyke T.J."/>
        </authorList>
    </citation>
    <scope>NUCLEOTIDE SEQUENCE [LARGE SCALE GENOMIC DNA]</scope>
    <source>
        <strain evidence="2 3">5811</strain>
    </source>
</reference>